<accession>E7N415</accession>
<dbReference type="AlphaFoldDB" id="E7N415"/>
<evidence type="ECO:0008006" key="5">
    <source>
        <dbReference type="Google" id="ProtNLM"/>
    </source>
</evidence>
<gene>
    <name evidence="3" type="ORF">HMPREF9555_01756</name>
</gene>
<dbReference type="EMBL" id="AECV01000041">
    <property type="protein sequence ID" value="EFW29056.1"/>
    <property type="molecule type" value="Genomic_DNA"/>
</dbReference>
<evidence type="ECO:0000313" key="4">
    <source>
        <dbReference type="Proteomes" id="UP000004633"/>
    </source>
</evidence>
<keyword evidence="4" id="KW-1185">Reference proteome</keyword>
<name>E7N415_9FIRM</name>
<evidence type="ECO:0000313" key="3">
    <source>
        <dbReference type="EMBL" id="EFW29056.1"/>
    </source>
</evidence>
<dbReference type="Proteomes" id="UP000004633">
    <property type="component" value="Unassembled WGS sequence"/>
</dbReference>
<feature type="coiled-coil region" evidence="1">
    <location>
        <begin position="96"/>
        <end position="123"/>
    </location>
</feature>
<feature type="region of interest" description="Disordered" evidence="2">
    <location>
        <begin position="42"/>
        <end position="96"/>
    </location>
</feature>
<protein>
    <recommendedName>
        <fullName evidence="5">rRNA biogenesis protein rrp5</fullName>
    </recommendedName>
</protein>
<evidence type="ECO:0000256" key="1">
    <source>
        <dbReference type="SAM" id="Coils"/>
    </source>
</evidence>
<dbReference type="STRING" id="749551.HMPREF9555_01756"/>
<evidence type="ECO:0000256" key="2">
    <source>
        <dbReference type="SAM" id="MobiDB-lite"/>
    </source>
</evidence>
<feature type="compositionally biased region" description="Basic and acidic residues" evidence="2">
    <location>
        <begin position="59"/>
        <end position="77"/>
    </location>
</feature>
<comment type="caution">
    <text evidence="3">The sequence shown here is derived from an EMBL/GenBank/DDBJ whole genome shotgun (WGS) entry which is preliminary data.</text>
</comment>
<organism evidence="3 4">
    <name type="scientific">Selenomonas artemidis F0399</name>
    <dbReference type="NCBI Taxonomy" id="749551"/>
    <lineage>
        <taxon>Bacteria</taxon>
        <taxon>Bacillati</taxon>
        <taxon>Bacillota</taxon>
        <taxon>Negativicutes</taxon>
        <taxon>Selenomonadales</taxon>
        <taxon>Selenomonadaceae</taxon>
        <taxon>Selenomonas</taxon>
    </lineage>
</organism>
<reference evidence="3 4" key="1">
    <citation type="submission" date="2010-08" db="EMBL/GenBank/DDBJ databases">
        <authorList>
            <person name="Weinstock G."/>
            <person name="Sodergren E."/>
            <person name="Clifton S."/>
            <person name="Fulton L."/>
            <person name="Fulton B."/>
            <person name="Courtney L."/>
            <person name="Fronick C."/>
            <person name="Harrison M."/>
            <person name="Strong C."/>
            <person name="Farmer C."/>
            <person name="Delahaunty K."/>
            <person name="Markovic C."/>
            <person name="Hall O."/>
            <person name="Minx P."/>
            <person name="Tomlinson C."/>
            <person name="Mitreva M."/>
            <person name="Hou S."/>
            <person name="Chen J."/>
            <person name="Wollam A."/>
            <person name="Pepin K.H."/>
            <person name="Johnson M."/>
            <person name="Bhonagiri V."/>
            <person name="Zhang X."/>
            <person name="Suruliraj S."/>
            <person name="Warren W."/>
            <person name="Chinwalla A."/>
            <person name="Mardis E.R."/>
            <person name="Wilson R.K."/>
        </authorList>
    </citation>
    <scope>NUCLEOTIDE SEQUENCE [LARGE SCALE GENOMIC DNA]</scope>
    <source>
        <strain evidence="3 4">F0399</strain>
    </source>
</reference>
<sequence length="152" mass="16523">MLILPQNQEDVIMEITVKITGLDNLAAAMSKLADTLTAAEPKAAIKASKPNPPKPAPAAKEKPKAAPEPETEPKTEEPAVEEIELFDKDETTPEPKVDYKALREDLRKELAEIARKGKSAKLKKLLADHGVEKFSALADDQLDEFATAARAL</sequence>
<dbReference type="HOGENOM" id="CLU_1721078_0_0_9"/>
<keyword evidence="1" id="KW-0175">Coiled coil</keyword>
<feature type="compositionally biased region" description="Basic and acidic residues" evidence="2">
    <location>
        <begin position="85"/>
        <end position="96"/>
    </location>
</feature>
<proteinExistence type="predicted"/>